<dbReference type="InterPro" id="IPR010982">
    <property type="entry name" value="Lambda_DNA-bd_dom_sf"/>
</dbReference>
<dbReference type="PROSITE" id="PS00465">
    <property type="entry name" value="POU_2"/>
    <property type="match status" value="1"/>
</dbReference>
<name>A0A9D4GY58_DREPO</name>
<dbReference type="Pfam" id="PF00046">
    <property type="entry name" value="Homeodomain"/>
    <property type="match status" value="1"/>
</dbReference>
<dbReference type="InterPro" id="IPR001356">
    <property type="entry name" value="HD"/>
</dbReference>
<dbReference type="InterPro" id="IPR050255">
    <property type="entry name" value="POU_domain_TF"/>
</dbReference>
<keyword evidence="7" id="KW-0804">Transcription</keyword>
<dbReference type="GO" id="GO:0000981">
    <property type="term" value="F:DNA-binding transcription factor activity, RNA polymerase II-specific"/>
    <property type="evidence" value="ECO:0007669"/>
    <property type="project" value="InterPro"/>
</dbReference>
<dbReference type="PROSITE" id="PS00027">
    <property type="entry name" value="HOMEOBOX_1"/>
    <property type="match status" value="1"/>
</dbReference>
<comment type="subcellular location">
    <subcellularLocation>
        <location evidence="1 5 6">Nucleus</location>
    </subcellularLocation>
</comment>
<evidence type="ECO:0000256" key="4">
    <source>
        <dbReference type="ARBA" id="ARBA00023242"/>
    </source>
</evidence>
<dbReference type="InterPro" id="IPR017970">
    <property type="entry name" value="Homeobox_CS"/>
</dbReference>
<evidence type="ECO:0000256" key="1">
    <source>
        <dbReference type="ARBA" id="ARBA00004123"/>
    </source>
</evidence>
<accession>A0A9D4GY58</accession>
<evidence type="ECO:0000256" key="7">
    <source>
        <dbReference type="RuleBase" id="RU361194"/>
    </source>
</evidence>
<dbReference type="InterPro" id="IPR013847">
    <property type="entry name" value="POU"/>
</dbReference>
<dbReference type="Gene3D" id="1.10.10.60">
    <property type="entry name" value="Homeodomain-like"/>
    <property type="match status" value="1"/>
</dbReference>
<reference evidence="12" key="1">
    <citation type="journal article" date="2019" name="bioRxiv">
        <title>The Genome of the Zebra Mussel, Dreissena polymorpha: A Resource for Invasive Species Research.</title>
        <authorList>
            <person name="McCartney M.A."/>
            <person name="Auch B."/>
            <person name="Kono T."/>
            <person name="Mallez S."/>
            <person name="Zhang Y."/>
            <person name="Obille A."/>
            <person name="Becker A."/>
            <person name="Abrahante J.E."/>
            <person name="Garbe J."/>
            <person name="Badalamenti J.P."/>
            <person name="Herman A."/>
            <person name="Mangelson H."/>
            <person name="Liachko I."/>
            <person name="Sullivan S."/>
            <person name="Sone E.D."/>
            <person name="Koren S."/>
            <person name="Silverstein K.A.T."/>
            <person name="Beckman K.B."/>
            <person name="Gohl D.M."/>
        </authorList>
    </citation>
    <scope>NUCLEOTIDE SEQUENCE</scope>
    <source>
        <strain evidence="12">Duluth1</strain>
        <tissue evidence="12">Whole animal</tissue>
    </source>
</reference>
<dbReference type="SUPFAM" id="SSF46689">
    <property type="entry name" value="Homeodomain-like"/>
    <property type="match status" value="1"/>
</dbReference>
<dbReference type="AlphaFoldDB" id="A0A9D4GY58"/>
<evidence type="ECO:0000313" key="13">
    <source>
        <dbReference type="Proteomes" id="UP000828390"/>
    </source>
</evidence>
<evidence type="ECO:0000256" key="9">
    <source>
        <dbReference type="SAM" id="MobiDB-lite"/>
    </source>
</evidence>
<dbReference type="Pfam" id="PF00157">
    <property type="entry name" value="Pou"/>
    <property type="match status" value="1"/>
</dbReference>
<keyword evidence="3 5" id="KW-0371">Homeobox</keyword>
<dbReference type="GO" id="GO:0000978">
    <property type="term" value="F:RNA polymerase II cis-regulatory region sequence-specific DNA binding"/>
    <property type="evidence" value="ECO:0007669"/>
    <property type="project" value="TreeGrafter"/>
</dbReference>
<evidence type="ECO:0000256" key="6">
    <source>
        <dbReference type="RuleBase" id="RU000682"/>
    </source>
</evidence>
<dbReference type="SMART" id="SM00389">
    <property type="entry name" value="HOX"/>
    <property type="match status" value="1"/>
</dbReference>
<dbReference type="PROSITE" id="PS00035">
    <property type="entry name" value="POU_1"/>
    <property type="match status" value="1"/>
</dbReference>
<evidence type="ECO:0000256" key="8">
    <source>
        <dbReference type="SAM" id="Coils"/>
    </source>
</evidence>
<evidence type="ECO:0000256" key="5">
    <source>
        <dbReference type="PROSITE-ProRule" id="PRU00108"/>
    </source>
</evidence>
<feature type="domain" description="POU-specific" evidence="11">
    <location>
        <begin position="265"/>
        <end position="339"/>
    </location>
</feature>
<feature type="DNA-binding region" description="Homeobox" evidence="5">
    <location>
        <begin position="364"/>
        <end position="423"/>
    </location>
</feature>
<evidence type="ECO:0000259" key="11">
    <source>
        <dbReference type="PROSITE" id="PS51179"/>
    </source>
</evidence>
<dbReference type="PROSITE" id="PS51179">
    <property type="entry name" value="POU_3"/>
    <property type="match status" value="1"/>
</dbReference>
<gene>
    <name evidence="12" type="ORF">DPMN_127739</name>
</gene>
<dbReference type="PANTHER" id="PTHR11636">
    <property type="entry name" value="POU DOMAIN"/>
    <property type="match status" value="1"/>
</dbReference>
<comment type="similarity">
    <text evidence="7">Belongs to the POU transcription factor family.</text>
</comment>
<dbReference type="EMBL" id="JAIWYP010000005">
    <property type="protein sequence ID" value="KAH3825856.1"/>
    <property type="molecule type" value="Genomic_DNA"/>
</dbReference>
<evidence type="ECO:0000313" key="12">
    <source>
        <dbReference type="EMBL" id="KAH3825856.1"/>
    </source>
</evidence>
<dbReference type="PROSITE" id="PS50071">
    <property type="entry name" value="HOMEOBOX_2"/>
    <property type="match status" value="1"/>
</dbReference>
<dbReference type="GO" id="GO:0005634">
    <property type="term" value="C:nucleus"/>
    <property type="evidence" value="ECO:0007669"/>
    <property type="project" value="UniProtKB-SubCell"/>
</dbReference>
<protein>
    <recommendedName>
        <fullName evidence="7">POU domain protein</fullName>
    </recommendedName>
</protein>
<feature type="domain" description="Homeobox" evidence="10">
    <location>
        <begin position="362"/>
        <end position="422"/>
    </location>
</feature>
<feature type="coiled-coil region" evidence="8">
    <location>
        <begin position="78"/>
        <end position="121"/>
    </location>
</feature>
<dbReference type="SMART" id="SM00352">
    <property type="entry name" value="POU"/>
    <property type="match status" value="1"/>
</dbReference>
<dbReference type="PANTHER" id="PTHR11636:SF76">
    <property type="entry name" value="PROTEIN NUBBIN"/>
    <property type="match status" value="1"/>
</dbReference>
<dbReference type="PRINTS" id="PR00028">
    <property type="entry name" value="POUDOMAIN"/>
</dbReference>
<organism evidence="12 13">
    <name type="scientific">Dreissena polymorpha</name>
    <name type="common">Zebra mussel</name>
    <name type="synonym">Mytilus polymorpha</name>
    <dbReference type="NCBI Taxonomy" id="45954"/>
    <lineage>
        <taxon>Eukaryota</taxon>
        <taxon>Metazoa</taxon>
        <taxon>Spiralia</taxon>
        <taxon>Lophotrochozoa</taxon>
        <taxon>Mollusca</taxon>
        <taxon>Bivalvia</taxon>
        <taxon>Autobranchia</taxon>
        <taxon>Heteroconchia</taxon>
        <taxon>Euheterodonta</taxon>
        <taxon>Imparidentia</taxon>
        <taxon>Neoheterodontei</taxon>
        <taxon>Myida</taxon>
        <taxon>Dreissenoidea</taxon>
        <taxon>Dreissenidae</taxon>
        <taxon>Dreissena</taxon>
    </lineage>
</organism>
<sequence>MKDGDENDSVSKNHTIQMHQIPAMSHAGAAGGQQGGLQTLTLGQLQSPGLQQGLVFQSLYGQTALPVQIPVSSPLGNLQLSTADLQQLQQQIQMQLQQQQLQQLQQQQQQLQQQSQATTLATLQQALQSQMQPVSTLQTGQLTSMPGMQQIVLISPSQLTSLAGLQGLQPQLMIQAPGTNLGGFLIPGLTAAIPAISIAQPLTPIKPDTMTTLSLSQATHQQLPTTTASQQKPLTLTRMDSVGNSDSMSINADISTSGLASLLPEENIDLEELEQFAKSFKRRRIELGFTQGDVGLAMGKLYGNDFSQTTISRFEALNLSFKNMCKLKPLLSKWLDDAIQVTANNNADGDGDEGSMTPESISRRRKKRTSIETTLRVTLEKSFMSNPKPTGEEIANLADSLNMEKEVIRVWFCNRRQKEKRINPSTSYSTLQMMNQTFSVVANPSHTTSASHGVNANSDHQTSTATSVGDLITNATMTNAQGKTLPISLYCNSNNTITITPSNLSNVLTVLPVNSEDKMNHHTSHSGQNLIVHAVVNKS</sequence>
<keyword evidence="8" id="KW-0175">Coiled coil</keyword>
<evidence type="ECO:0000256" key="3">
    <source>
        <dbReference type="ARBA" id="ARBA00023155"/>
    </source>
</evidence>
<dbReference type="CDD" id="cd00086">
    <property type="entry name" value="homeodomain"/>
    <property type="match status" value="1"/>
</dbReference>
<dbReference type="FunFam" id="1.10.260.40:FF:000001">
    <property type="entry name" value="POU domain protein"/>
    <property type="match status" value="1"/>
</dbReference>
<proteinExistence type="inferred from homology"/>
<feature type="region of interest" description="Disordered" evidence="9">
    <location>
        <begin position="344"/>
        <end position="369"/>
    </location>
</feature>
<reference evidence="12" key="2">
    <citation type="submission" date="2020-11" db="EMBL/GenBank/DDBJ databases">
        <authorList>
            <person name="McCartney M.A."/>
            <person name="Auch B."/>
            <person name="Kono T."/>
            <person name="Mallez S."/>
            <person name="Becker A."/>
            <person name="Gohl D.M."/>
            <person name="Silverstein K.A.T."/>
            <person name="Koren S."/>
            <person name="Bechman K.B."/>
            <person name="Herman A."/>
            <person name="Abrahante J.E."/>
            <person name="Garbe J."/>
        </authorList>
    </citation>
    <scope>NUCLEOTIDE SEQUENCE</scope>
    <source>
        <strain evidence="12">Duluth1</strain>
        <tissue evidence="12">Whole animal</tissue>
    </source>
</reference>
<keyword evidence="4 5" id="KW-0539">Nucleus</keyword>
<dbReference type="InterPro" id="IPR009057">
    <property type="entry name" value="Homeodomain-like_sf"/>
</dbReference>
<keyword evidence="2 5" id="KW-0238">DNA-binding</keyword>
<dbReference type="SUPFAM" id="SSF47413">
    <property type="entry name" value="lambda repressor-like DNA-binding domains"/>
    <property type="match status" value="1"/>
</dbReference>
<comment type="caution">
    <text evidence="12">The sequence shown here is derived from an EMBL/GenBank/DDBJ whole genome shotgun (WGS) entry which is preliminary data.</text>
</comment>
<dbReference type="Proteomes" id="UP000828390">
    <property type="component" value="Unassembled WGS sequence"/>
</dbReference>
<keyword evidence="13" id="KW-1185">Reference proteome</keyword>
<evidence type="ECO:0000259" key="10">
    <source>
        <dbReference type="PROSITE" id="PS50071"/>
    </source>
</evidence>
<dbReference type="InterPro" id="IPR000327">
    <property type="entry name" value="POU_dom"/>
</dbReference>
<evidence type="ECO:0000256" key="2">
    <source>
        <dbReference type="ARBA" id="ARBA00023125"/>
    </source>
</evidence>
<dbReference type="Gene3D" id="1.10.260.40">
    <property type="entry name" value="lambda repressor-like DNA-binding domains"/>
    <property type="match status" value="1"/>
</dbReference>